<name>E6PE75_9ZZZZ</name>
<gene>
    <name evidence="2" type="ORF">CARN1_0391</name>
</gene>
<organism evidence="2">
    <name type="scientific">mine drainage metagenome</name>
    <dbReference type="NCBI Taxonomy" id="410659"/>
    <lineage>
        <taxon>unclassified sequences</taxon>
        <taxon>metagenomes</taxon>
        <taxon>ecological metagenomes</taxon>
    </lineage>
</organism>
<feature type="region of interest" description="Disordered" evidence="1">
    <location>
        <begin position="273"/>
        <end position="293"/>
    </location>
</feature>
<evidence type="ECO:0000256" key="1">
    <source>
        <dbReference type="SAM" id="MobiDB-lite"/>
    </source>
</evidence>
<sequence>MWIPWGYAANASPPYLDTVHHVGRRKPSMMIHQNESSGSSGEVSEIASAVAARKRWLPVIEADLVNLERAILRHEGPRVHELCRAIEEEGGKLGSQALAPLIDDVERYYDAADTKSAVELTHDIEARLQSVMTSIDRHIGQFSRAAAAYRRAQEGADVAPHRLFTPDIHRFVERFGGDFDAAYGFVRNRALPELQRLFLDLRSAMRRGAREEVSEHCERIREIATTIGARRVLAEINLVERSYAQGHANYADAFYRDALQELQAVSGWLSERRESSASASFSRRPQPPAGSPA</sequence>
<accession>E6PE75</accession>
<reference evidence="2" key="1">
    <citation type="submission" date="2009-10" db="EMBL/GenBank/DDBJ databases">
        <title>Diversity of trophic interactions inside an arsenic-rich microbial ecosystem.</title>
        <authorList>
            <person name="Bertin P.N."/>
            <person name="Heinrich-Salmeron A."/>
            <person name="Pelletier E."/>
            <person name="Goulhen-Chollet F."/>
            <person name="Arsene-Ploetze F."/>
            <person name="Gallien S."/>
            <person name="Calteau A."/>
            <person name="Vallenet D."/>
            <person name="Casiot C."/>
            <person name="Chane-Woon-Ming B."/>
            <person name="Giloteaux L."/>
            <person name="Barakat M."/>
            <person name="Bonnefoy V."/>
            <person name="Bruneel O."/>
            <person name="Chandler M."/>
            <person name="Cleiss J."/>
            <person name="Duran R."/>
            <person name="Elbaz-Poulichet F."/>
            <person name="Fonknechten N."/>
            <person name="Lauga B."/>
            <person name="Mornico D."/>
            <person name="Ortet P."/>
            <person name="Schaeffer C."/>
            <person name="Siguier P."/>
            <person name="Alexander Thil Smith A."/>
            <person name="Van Dorsselaer A."/>
            <person name="Weissenbach J."/>
            <person name="Medigue C."/>
            <person name="Le Paslier D."/>
        </authorList>
    </citation>
    <scope>NUCLEOTIDE SEQUENCE</scope>
</reference>
<dbReference type="EMBL" id="CABL01000003">
    <property type="protein sequence ID" value="CBH74760.1"/>
    <property type="molecule type" value="Genomic_DNA"/>
</dbReference>
<evidence type="ECO:0000313" key="2">
    <source>
        <dbReference type="EMBL" id="CBH74760.1"/>
    </source>
</evidence>
<proteinExistence type="predicted"/>
<comment type="caution">
    <text evidence="2">The sequence shown here is derived from an EMBL/GenBank/DDBJ whole genome shotgun (WGS) entry which is preliminary data.</text>
</comment>
<protein>
    <submittedName>
        <fullName evidence="2">Uncharacterized protein</fullName>
    </submittedName>
</protein>
<dbReference type="AlphaFoldDB" id="E6PE75"/>